<evidence type="ECO:0000313" key="3">
    <source>
        <dbReference type="EMBL" id="TLX43607.1"/>
    </source>
</evidence>
<evidence type="ECO:0000259" key="2">
    <source>
        <dbReference type="SMART" id="SM00943"/>
    </source>
</evidence>
<organism evidence="3 4">
    <name type="scientific">Xanthobacter autotrophicus</name>
    <dbReference type="NCBI Taxonomy" id="280"/>
    <lineage>
        <taxon>Bacteria</taxon>
        <taxon>Pseudomonadati</taxon>
        <taxon>Pseudomonadota</taxon>
        <taxon>Alphaproteobacteria</taxon>
        <taxon>Hyphomicrobiales</taxon>
        <taxon>Xanthobacteraceae</taxon>
        <taxon>Xanthobacter</taxon>
    </lineage>
</organism>
<feature type="region of interest" description="Disordered" evidence="1">
    <location>
        <begin position="479"/>
        <end position="507"/>
    </location>
</feature>
<accession>A0A6C1KJ09</accession>
<name>A0A6C1KJ09_XANAU</name>
<dbReference type="InterPro" id="IPR015330">
    <property type="entry name" value="DNA_primase/pol_bifunc_N"/>
</dbReference>
<evidence type="ECO:0000313" key="4">
    <source>
        <dbReference type="Proteomes" id="UP000305131"/>
    </source>
</evidence>
<dbReference type="RefSeq" id="WP_138398523.1">
    <property type="nucleotide sequence ID" value="NZ_JBAFVI010000001.1"/>
</dbReference>
<dbReference type="SUPFAM" id="SSF56747">
    <property type="entry name" value="Prim-pol domain"/>
    <property type="match status" value="1"/>
</dbReference>
<dbReference type="EMBL" id="VAUP01000015">
    <property type="protein sequence ID" value="TLX43607.1"/>
    <property type="molecule type" value="Genomic_DNA"/>
</dbReference>
<dbReference type="SMART" id="SM00943">
    <property type="entry name" value="Prim-Pol"/>
    <property type="match status" value="1"/>
</dbReference>
<protein>
    <submittedName>
        <fullName evidence="3">DUF3987 domain-containing protein</fullName>
    </submittedName>
</protein>
<gene>
    <name evidence="3" type="ORF">FBQ73_05680</name>
</gene>
<dbReference type="AlphaFoldDB" id="A0A6C1KJ09"/>
<dbReference type="CDD" id="cd04859">
    <property type="entry name" value="Prim_Pol"/>
    <property type="match status" value="1"/>
</dbReference>
<dbReference type="OrthoDB" id="5453446at2"/>
<dbReference type="Proteomes" id="UP000305131">
    <property type="component" value="Unassembled WGS sequence"/>
</dbReference>
<dbReference type="InterPro" id="IPR025048">
    <property type="entry name" value="DUF3987"/>
</dbReference>
<feature type="domain" description="DNA primase/polymerase bifunctional N-terminal" evidence="2">
    <location>
        <begin position="76"/>
        <end position="232"/>
    </location>
</feature>
<sequence length="875" mass="94658">MMAAVTSFEDIFALARQIGREEHADNTSRQATAAIVHYLANDDAPTVPTIIAAGQSRGDSAHEIAREPVPPMLDHAIAAARRGIRVLPIPPNSKAPVLDNWQRLATTDEATIRRWAEEFPGCNWGGISGCTIDFDVKHGKRGAELFELFNALFPETYTQRSASGGYHMLFHLPDGAAPISNANGRMLAKFGRDCGIDVRGAAGQVVLAGSTVDGAPYTVLDDLPIAEAPPDLLALCGAARPENEARDGVSPDHPADIARAVEWLRHGAPPAALGSRGITTYEVACRVRDLGVSEGECLSLVLEHWIGRCDPPLDADDASTLVGNAYRYATGVAGEHSVAAQFGLEAGASEMEDAVAPDALPPGDRPWPEPEDLWADLQPPPRLPAGIFPEVLDRWARDAAFRLGDYDPGCLAVPALVVLSGLAPAGMTVQVKQRDTGYVERPILWGLLHGAPGAKKSPALSLACEPLNKIQAQLDRENAHTQARFSEARASWAKTPKSDRTAPEPTRPRHRAVLVNDVTVEALAPVLADNPNGLACVRDELSGWIGGFDAYRPRGASKDREFWLGAKQGQPFRVIRLSREPVTVPALAVSMLGGIQPDVLRQQYEGIAADGMLQRFLMVHMERTSTDVDRPPDAAALAALMAVAHALHDLSSVEFLEAFRFDAGADAVRQAVKTFADERMGIADLPAGLRGWLDKLEGEWARVALLFHVIEWAASGAANDFPFDPPDPIISTMTARAAGEFLLRYQFPHQLFVHRSAEGTRGEDTDSAWIAGFILAHRIAGISKRDLYTNFRPIRRLKGPAKEERIRRIMGELCSAGWAAPLANFDSRWEVNPNVHVLFAERAAAERQRRGAARESIRAAGAERGAQHSAAEDAE</sequence>
<evidence type="ECO:0000256" key="1">
    <source>
        <dbReference type="SAM" id="MobiDB-lite"/>
    </source>
</evidence>
<dbReference type="Pfam" id="PF09250">
    <property type="entry name" value="Prim-Pol"/>
    <property type="match status" value="1"/>
</dbReference>
<dbReference type="GeneID" id="95772951"/>
<comment type="caution">
    <text evidence="3">The sequence shown here is derived from an EMBL/GenBank/DDBJ whole genome shotgun (WGS) entry which is preliminary data.</text>
</comment>
<proteinExistence type="predicted"/>
<reference evidence="3 4" key="1">
    <citation type="submission" date="2019-05" db="EMBL/GenBank/DDBJ databases">
        <authorList>
            <person name="Zhou X."/>
        </authorList>
    </citation>
    <scope>NUCLEOTIDE SEQUENCE [LARGE SCALE GENOMIC DNA]</scope>
    <source>
        <strain evidence="3 4">DSM 432</strain>
    </source>
</reference>
<feature type="region of interest" description="Disordered" evidence="1">
    <location>
        <begin position="850"/>
        <end position="875"/>
    </location>
</feature>
<dbReference type="Pfam" id="PF13148">
    <property type="entry name" value="DUF3987"/>
    <property type="match status" value="1"/>
</dbReference>